<reference evidence="1" key="1">
    <citation type="submission" date="2006-10" db="EMBL/GenBank/DDBJ databases">
        <title>Complete sequence of Solibacter usitatus Ellin6076.</title>
        <authorList>
            <consortium name="US DOE Joint Genome Institute"/>
            <person name="Copeland A."/>
            <person name="Lucas S."/>
            <person name="Lapidus A."/>
            <person name="Barry K."/>
            <person name="Detter J.C."/>
            <person name="Glavina del Rio T."/>
            <person name="Hammon N."/>
            <person name="Israni S."/>
            <person name="Dalin E."/>
            <person name="Tice H."/>
            <person name="Pitluck S."/>
            <person name="Thompson L.S."/>
            <person name="Brettin T."/>
            <person name="Bruce D."/>
            <person name="Han C."/>
            <person name="Tapia R."/>
            <person name="Gilna P."/>
            <person name="Schmutz J."/>
            <person name="Larimer F."/>
            <person name="Land M."/>
            <person name="Hauser L."/>
            <person name="Kyrpides N."/>
            <person name="Mikhailova N."/>
            <person name="Janssen P.H."/>
            <person name="Kuske C.R."/>
            <person name="Richardson P."/>
        </authorList>
    </citation>
    <scope>NUCLEOTIDE SEQUENCE</scope>
    <source>
        <strain evidence="1">Ellin6076</strain>
    </source>
</reference>
<organism evidence="1">
    <name type="scientific">Solibacter usitatus (strain Ellin6076)</name>
    <dbReference type="NCBI Taxonomy" id="234267"/>
    <lineage>
        <taxon>Bacteria</taxon>
        <taxon>Pseudomonadati</taxon>
        <taxon>Acidobacteriota</taxon>
        <taxon>Terriglobia</taxon>
        <taxon>Bryobacterales</taxon>
        <taxon>Solibacteraceae</taxon>
        <taxon>Candidatus Solibacter</taxon>
    </lineage>
</organism>
<sequence length="111" mass="12040">MILDGLKTREIRGARTSVRGRVGLIASRSGTVIGVCDLVDCVGPLSADEFRMNAKKAGMKPTEATLGYYCQTFAWVVKNACRLERPLPISTSFGRCDLGAPQPQGNSSFDW</sequence>
<proteinExistence type="predicted"/>
<protein>
    <recommendedName>
        <fullName evidence="2">ASCH domain-containing protein</fullName>
    </recommendedName>
</protein>
<evidence type="ECO:0000313" key="1">
    <source>
        <dbReference type="EMBL" id="ABJ82682.1"/>
    </source>
</evidence>
<evidence type="ECO:0008006" key="2">
    <source>
        <dbReference type="Google" id="ProtNLM"/>
    </source>
</evidence>
<dbReference type="AlphaFoldDB" id="Q027X5"/>
<name>Q027X5_SOLUE</name>
<dbReference type="KEGG" id="sus:Acid_1692"/>
<dbReference type="SUPFAM" id="SSF88697">
    <property type="entry name" value="PUA domain-like"/>
    <property type="match status" value="1"/>
</dbReference>
<dbReference type="InParanoid" id="Q027X5"/>
<dbReference type="InterPro" id="IPR015947">
    <property type="entry name" value="PUA-like_sf"/>
</dbReference>
<gene>
    <name evidence="1" type="ordered locus">Acid_1692</name>
</gene>
<dbReference type="eggNOG" id="COG2401">
    <property type="taxonomic scope" value="Bacteria"/>
</dbReference>
<dbReference type="Gene3D" id="2.30.130.30">
    <property type="entry name" value="Hypothetical protein"/>
    <property type="match status" value="1"/>
</dbReference>
<accession>Q027X5</accession>
<dbReference type="HOGENOM" id="CLU_154670_1_0_0"/>
<dbReference type="EMBL" id="CP000473">
    <property type="protein sequence ID" value="ABJ82682.1"/>
    <property type="molecule type" value="Genomic_DNA"/>
</dbReference>